<comment type="caution">
    <text evidence="2">The sequence shown here is derived from an EMBL/GenBank/DDBJ whole genome shotgun (WGS) entry which is preliminary data.</text>
</comment>
<accession>A0AAV7P9J7</accession>
<protein>
    <submittedName>
        <fullName evidence="2">Uncharacterized protein</fullName>
    </submittedName>
</protein>
<evidence type="ECO:0000313" key="2">
    <source>
        <dbReference type="EMBL" id="KAJ1124815.1"/>
    </source>
</evidence>
<evidence type="ECO:0000256" key="1">
    <source>
        <dbReference type="SAM" id="MobiDB-lite"/>
    </source>
</evidence>
<dbReference type="Proteomes" id="UP001066276">
    <property type="component" value="Chromosome 7"/>
</dbReference>
<feature type="compositionally biased region" description="Basic and acidic residues" evidence="1">
    <location>
        <begin position="12"/>
        <end position="55"/>
    </location>
</feature>
<dbReference type="EMBL" id="JANPWB010000011">
    <property type="protein sequence ID" value="KAJ1124815.1"/>
    <property type="molecule type" value="Genomic_DNA"/>
</dbReference>
<name>A0AAV7P9J7_PLEWA</name>
<proteinExistence type="predicted"/>
<dbReference type="AlphaFoldDB" id="A0AAV7P9J7"/>
<evidence type="ECO:0000313" key="3">
    <source>
        <dbReference type="Proteomes" id="UP001066276"/>
    </source>
</evidence>
<reference evidence="2" key="1">
    <citation type="journal article" date="2022" name="bioRxiv">
        <title>Sequencing and chromosome-scale assembly of the giantPleurodeles waltlgenome.</title>
        <authorList>
            <person name="Brown T."/>
            <person name="Elewa A."/>
            <person name="Iarovenko S."/>
            <person name="Subramanian E."/>
            <person name="Araus A.J."/>
            <person name="Petzold A."/>
            <person name="Susuki M."/>
            <person name="Suzuki K.-i.T."/>
            <person name="Hayashi T."/>
            <person name="Toyoda A."/>
            <person name="Oliveira C."/>
            <person name="Osipova E."/>
            <person name="Leigh N.D."/>
            <person name="Simon A."/>
            <person name="Yun M.H."/>
        </authorList>
    </citation>
    <scope>NUCLEOTIDE SEQUENCE</scope>
    <source>
        <strain evidence="2">20211129_DDA</strain>
        <tissue evidence="2">Liver</tissue>
    </source>
</reference>
<feature type="compositionally biased region" description="Basic and acidic residues" evidence="1">
    <location>
        <begin position="67"/>
        <end position="98"/>
    </location>
</feature>
<organism evidence="2 3">
    <name type="scientific">Pleurodeles waltl</name>
    <name type="common">Iberian ribbed newt</name>
    <dbReference type="NCBI Taxonomy" id="8319"/>
    <lineage>
        <taxon>Eukaryota</taxon>
        <taxon>Metazoa</taxon>
        <taxon>Chordata</taxon>
        <taxon>Craniata</taxon>
        <taxon>Vertebrata</taxon>
        <taxon>Euteleostomi</taxon>
        <taxon>Amphibia</taxon>
        <taxon>Batrachia</taxon>
        <taxon>Caudata</taxon>
        <taxon>Salamandroidea</taxon>
        <taxon>Salamandridae</taxon>
        <taxon>Pleurodelinae</taxon>
        <taxon>Pleurodeles</taxon>
    </lineage>
</organism>
<keyword evidence="3" id="KW-1185">Reference proteome</keyword>
<feature type="region of interest" description="Disordered" evidence="1">
    <location>
        <begin position="1"/>
        <end position="98"/>
    </location>
</feature>
<gene>
    <name evidence="2" type="ORF">NDU88_003264</name>
</gene>
<sequence>MSNDLTWSNGFRVKEEKLGRRGREKQADRQRDGQGGKELKDAIMRTEDPRKAKEEEEKEDIGGKQLGSKEDPKRDTETERSNEEEKRRREAEDHAEET</sequence>